<proteinExistence type="predicted"/>
<accession>A0A6J4NIT8</accession>
<gene>
    <name evidence="1" type="ORF">AVDCRST_MAG64-1074</name>
</gene>
<organism evidence="1">
    <name type="scientific">uncultured Phycisphaerae bacterium</name>
    <dbReference type="NCBI Taxonomy" id="904963"/>
    <lineage>
        <taxon>Bacteria</taxon>
        <taxon>Pseudomonadati</taxon>
        <taxon>Planctomycetota</taxon>
        <taxon>Phycisphaerae</taxon>
        <taxon>environmental samples</taxon>
    </lineage>
</organism>
<evidence type="ECO:0000313" key="1">
    <source>
        <dbReference type="EMBL" id="CAA9388985.1"/>
    </source>
</evidence>
<sequence>MTAAPLTIGHVPLATNLLLAPIAGYCDVAFRVVARSFGGVGLAC</sequence>
<reference evidence="1" key="1">
    <citation type="submission" date="2020-02" db="EMBL/GenBank/DDBJ databases">
        <authorList>
            <person name="Meier V. D."/>
        </authorList>
    </citation>
    <scope>NUCLEOTIDE SEQUENCE</scope>
    <source>
        <strain evidence="1">AVDCRST_MAG64</strain>
    </source>
</reference>
<protein>
    <submittedName>
        <fullName evidence="1">Uncharacterized protein</fullName>
    </submittedName>
</protein>
<name>A0A6J4NIT8_9BACT</name>
<dbReference type="EMBL" id="CADCUQ010000253">
    <property type="protein sequence ID" value="CAA9388985.1"/>
    <property type="molecule type" value="Genomic_DNA"/>
</dbReference>
<dbReference type="AlphaFoldDB" id="A0A6J4NIT8"/>
<feature type="non-terminal residue" evidence="1">
    <location>
        <position position="44"/>
    </location>
</feature>